<dbReference type="InParanoid" id="K1QH45"/>
<dbReference type="HOGENOM" id="CLU_040222_0_0_1"/>
<dbReference type="Gene3D" id="2.120.10.30">
    <property type="entry name" value="TolB, C-terminal domain"/>
    <property type="match status" value="1"/>
</dbReference>
<dbReference type="InterPro" id="IPR011042">
    <property type="entry name" value="6-blade_b-propeller_TolB-like"/>
</dbReference>
<reference evidence="1" key="1">
    <citation type="journal article" date="2012" name="Nature">
        <title>The oyster genome reveals stress adaptation and complexity of shell formation.</title>
        <authorList>
            <person name="Zhang G."/>
            <person name="Fang X."/>
            <person name="Guo X."/>
            <person name="Li L."/>
            <person name="Luo R."/>
            <person name="Xu F."/>
            <person name="Yang P."/>
            <person name="Zhang L."/>
            <person name="Wang X."/>
            <person name="Qi H."/>
            <person name="Xiong Z."/>
            <person name="Que H."/>
            <person name="Xie Y."/>
            <person name="Holland P.W."/>
            <person name="Paps J."/>
            <person name="Zhu Y."/>
            <person name="Wu F."/>
            <person name="Chen Y."/>
            <person name="Wang J."/>
            <person name="Peng C."/>
            <person name="Meng J."/>
            <person name="Yang L."/>
            <person name="Liu J."/>
            <person name="Wen B."/>
            <person name="Zhang N."/>
            <person name="Huang Z."/>
            <person name="Zhu Q."/>
            <person name="Feng Y."/>
            <person name="Mount A."/>
            <person name="Hedgecock D."/>
            <person name="Xu Z."/>
            <person name="Liu Y."/>
            <person name="Domazet-Loso T."/>
            <person name="Du Y."/>
            <person name="Sun X."/>
            <person name="Zhang S."/>
            <person name="Liu B."/>
            <person name="Cheng P."/>
            <person name="Jiang X."/>
            <person name="Li J."/>
            <person name="Fan D."/>
            <person name="Wang W."/>
            <person name="Fu W."/>
            <person name="Wang T."/>
            <person name="Wang B."/>
            <person name="Zhang J."/>
            <person name="Peng Z."/>
            <person name="Li Y."/>
            <person name="Li N."/>
            <person name="Wang J."/>
            <person name="Chen M."/>
            <person name="He Y."/>
            <person name="Tan F."/>
            <person name="Song X."/>
            <person name="Zheng Q."/>
            <person name="Huang R."/>
            <person name="Yang H."/>
            <person name="Du X."/>
            <person name="Chen L."/>
            <person name="Yang M."/>
            <person name="Gaffney P.M."/>
            <person name="Wang S."/>
            <person name="Luo L."/>
            <person name="She Z."/>
            <person name="Ming Y."/>
            <person name="Huang W."/>
            <person name="Zhang S."/>
            <person name="Huang B."/>
            <person name="Zhang Y."/>
            <person name="Qu T."/>
            <person name="Ni P."/>
            <person name="Miao G."/>
            <person name="Wang J."/>
            <person name="Wang Q."/>
            <person name="Steinberg C.E."/>
            <person name="Wang H."/>
            <person name="Li N."/>
            <person name="Qian L."/>
            <person name="Zhang G."/>
            <person name="Li Y."/>
            <person name="Yang H."/>
            <person name="Liu X."/>
            <person name="Wang J."/>
            <person name="Yin Y."/>
            <person name="Wang J."/>
        </authorList>
    </citation>
    <scope>NUCLEOTIDE SEQUENCE [LARGE SCALE GENOMIC DNA]</scope>
    <source>
        <strain evidence="1">05x7-T-G4-1.051#20</strain>
    </source>
</reference>
<sequence>MAATGQENLLKRRELRKTLDKIKEENVKAMDEKIKKATKQMEDNKKCCDSELSKLQKHYDAIVLKLDGIKKKLETNLRENLERTNAEVIEKKLDLEKKTEKVMDLVKFPEDKHGSMSDYSLIDNLRDLTNLESNTNIDIEKGDHSVRYRRGDISEGLLESMMGQTFNLDDINVTERDAFQYKENEDNPILVVQAINDDTCFVKDGSKGFERINMKNKKKEEKYNMDVYVICITDNCDVYITDFNEKSIVRLSPSGSVSTVFITDPLEPGGICPSTEGGLLVTLSDNESEPFQPNSHSRRLVRHVTLTGDVIREYEYQEDGQVRLFTAPIRVTQNGNTDICVVNMTSDAKSELVILSLSGSLKLIYRGQDLAICFINDVLCDSHCNIIACEGFYSQIHLLSPDGEFLKYLLTENEVTHPMSMSLYRSTLWVGNRYGLLKVFQYKL</sequence>
<proteinExistence type="predicted"/>
<name>K1QH45_MAGGI</name>
<dbReference type="EMBL" id="JH817018">
    <property type="protein sequence ID" value="EKC33198.1"/>
    <property type="molecule type" value="Genomic_DNA"/>
</dbReference>
<gene>
    <name evidence="1" type="ORF">CGI_10010042</name>
</gene>
<accession>K1QH45</accession>
<organism evidence="1">
    <name type="scientific">Magallana gigas</name>
    <name type="common">Pacific oyster</name>
    <name type="synonym">Crassostrea gigas</name>
    <dbReference type="NCBI Taxonomy" id="29159"/>
    <lineage>
        <taxon>Eukaryota</taxon>
        <taxon>Metazoa</taxon>
        <taxon>Spiralia</taxon>
        <taxon>Lophotrochozoa</taxon>
        <taxon>Mollusca</taxon>
        <taxon>Bivalvia</taxon>
        <taxon>Autobranchia</taxon>
        <taxon>Pteriomorphia</taxon>
        <taxon>Ostreida</taxon>
        <taxon>Ostreoidea</taxon>
        <taxon>Ostreidae</taxon>
        <taxon>Magallana</taxon>
    </lineage>
</organism>
<dbReference type="AlphaFoldDB" id="K1QH45"/>
<evidence type="ECO:0000313" key="1">
    <source>
        <dbReference type="EMBL" id="EKC33198.1"/>
    </source>
</evidence>
<dbReference type="SUPFAM" id="SSF63829">
    <property type="entry name" value="Calcium-dependent phosphotriesterase"/>
    <property type="match status" value="1"/>
</dbReference>
<protein>
    <submittedName>
        <fullName evidence="1">Uncharacterized protein</fullName>
    </submittedName>
</protein>